<dbReference type="PRINTS" id="PR00080">
    <property type="entry name" value="SDRFAMILY"/>
</dbReference>
<proteinExistence type="inferred from homology"/>
<protein>
    <submittedName>
        <fullName evidence="3">Uncharacterized protein</fullName>
    </submittedName>
</protein>
<dbReference type="Gene3D" id="3.40.50.720">
    <property type="entry name" value="NAD(P)-binding Rossmann-like Domain"/>
    <property type="match status" value="1"/>
</dbReference>
<dbReference type="OrthoDB" id="1669814at2759"/>
<keyword evidence="2" id="KW-0560">Oxidoreductase</keyword>
<sequence>MATSAVSDLHGRVSIVTGGSRGIGRDVCLALARHGASVVVCYQGNSSAAAEVVDLIQKEGNGAAIAVKCDVSNTSDVTALFDQAISTFGQVNIVVHLAGILLSSYPTIEDTSLEDWQQTFSVNVTGTFLVCKEAAARITQGGKGRIVTTSSSMVHILKPGYGAYVASKAAVETLTKILAKELRGRRITANCVAPGPVATEMFFAGKDEATIQAMREAPPLQRLGEPADITSLILFLVSDGGEWVNGQVIRANGGFAI</sequence>
<dbReference type="PANTHER" id="PTHR48107">
    <property type="entry name" value="NADPH-DEPENDENT ALDEHYDE REDUCTASE-LIKE PROTEIN, CHLOROPLASTIC-RELATED"/>
    <property type="match status" value="1"/>
</dbReference>
<accession>A0A8T2TJW9</accession>
<dbReference type="FunFam" id="3.40.50.720:FF:000084">
    <property type="entry name" value="Short-chain dehydrogenase reductase"/>
    <property type="match status" value="1"/>
</dbReference>
<dbReference type="PROSITE" id="PS00061">
    <property type="entry name" value="ADH_SHORT"/>
    <property type="match status" value="1"/>
</dbReference>
<comment type="caution">
    <text evidence="3">The sequence shown here is derived from an EMBL/GenBank/DDBJ whole genome shotgun (WGS) entry which is preliminary data.</text>
</comment>
<dbReference type="InterPro" id="IPR020904">
    <property type="entry name" value="Sc_DH/Rdtase_CS"/>
</dbReference>
<evidence type="ECO:0000256" key="1">
    <source>
        <dbReference type="ARBA" id="ARBA00006484"/>
    </source>
</evidence>
<dbReference type="EMBL" id="CM035418">
    <property type="protein sequence ID" value="KAH7421674.1"/>
    <property type="molecule type" value="Genomic_DNA"/>
</dbReference>
<organism evidence="3 4">
    <name type="scientific">Ceratopteris richardii</name>
    <name type="common">Triangle waterfern</name>
    <dbReference type="NCBI Taxonomy" id="49495"/>
    <lineage>
        <taxon>Eukaryota</taxon>
        <taxon>Viridiplantae</taxon>
        <taxon>Streptophyta</taxon>
        <taxon>Embryophyta</taxon>
        <taxon>Tracheophyta</taxon>
        <taxon>Polypodiopsida</taxon>
        <taxon>Polypodiidae</taxon>
        <taxon>Polypodiales</taxon>
        <taxon>Pteridineae</taxon>
        <taxon>Pteridaceae</taxon>
        <taxon>Parkerioideae</taxon>
        <taxon>Ceratopteris</taxon>
    </lineage>
</organism>
<dbReference type="PRINTS" id="PR00081">
    <property type="entry name" value="GDHRDH"/>
</dbReference>
<dbReference type="PANTHER" id="PTHR48107:SF7">
    <property type="entry name" value="RE15974P"/>
    <property type="match status" value="1"/>
</dbReference>
<evidence type="ECO:0000256" key="2">
    <source>
        <dbReference type="ARBA" id="ARBA00023002"/>
    </source>
</evidence>
<keyword evidence="4" id="KW-1185">Reference proteome</keyword>
<gene>
    <name evidence="3" type="ORF">KP509_13G070400</name>
</gene>
<dbReference type="GO" id="GO:0016614">
    <property type="term" value="F:oxidoreductase activity, acting on CH-OH group of donors"/>
    <property type="evidence" value="ECO:0007669"/>
    <property type="project" value="UniProtKB-ARBA"/>
</dbReference>
<dbReference type="InterPro" id="IPR002347">
    <property type="entry name" value="SDR_fam"/>
</dbReference>
<comment type="similarity">
    <text evidence="1">Belongs to the short-chain dehydrogenases/reductases (SDR) family.</text>
</comment>
<dbReference type="InterPro" id="IPR036291">
    <property type="entry name" value="NAD(P)-bd_dom_sf"/>
</dbReference>
<evidence type="ECO:0000313" key="3">
    <source>
        <dbReference type="EMBL" id="KAH7421674.1"/>
    </source>
</evidence>
<name>A0A8T2TJW9_CERRI</name>
<dbReference type="AlphaFoldDB" id="A0A8T2TJW9"/>
<dbReference type="Pfam" id="PF13561">
    <property type="entry name" value="adh_short_C2"/>
    <property type="match status" value="1"/>
</dbReference>
<evidence type="ECO:0000313" key="4">
    <source>
        <dbReference type="Proteomes" id="UP000825935"/>
    </source>
</evidence>
<dbReference type="Proteomes" id="UP000825935">
    <property type="component" value="Chromosome 13"/>
</dbReference>
<dbReference type="OMA" id="MSMTLAN"/>
<reference evidence="3" key="1">
    <citation type="submission" date="2021-08" db="EMBL/GenBank/DDBJ databases">
        <title>WGS assembly of Ceratopteris richardii.</title>
        <authorList>
            <person name="Marchant D.B."/>
            <person name="Chen G."/>
            <person name="Jenkins J."/>
            <person name="Shu S."/>
            <person name="Leebens-Mack J."/>
            <person name="Grimwood J."/>
            <person name="Schmutz J."/>
            <person name="Soltis P."/>
            <person name="Soltis D."/>
            <person name="Chen Z.-H."/>
        </authorList>
    </citation>
    <scope>NUCLEOTIDE SEQUENCE</scope>
    <source>
        <strain evidence="3">Whitten #5841</strain>
        <tissue evidence="3">Leaf</tissue>
    </source>
</reference>
<dbReference type="SUPFAM" id="SSF51735">
    <property type="entry name" value="NAD(P)-binding Rossmann-fold domains"/>
    <property type="match status" value="1"/>
</dbReference>